<dbReference type="RefSeq" id="WP_064884567.1">
    <property type="nucleotide sequence ID" value="NZ_LZSX01000088.1"/>
</dbReference>
<gene>
    <name evidence="5" type="ORF">A5760_19790</name>
</gene>
<name>A0A1A0VAP9_9MYCO</name>
<dbReference type="InterPro" id="IPR039261">
    <property type="entry name" value="FNR_nucleotide-bd"/>
</dbReference>
<evidence type="ECO:0000313" key="5">
    <source>
        <dbReference type="EMBL" id="OBB80330.1"/>
    </source>
</evidence>
<dbReference type="InterPro" id="IPR017927">
    <property type="entry name" value="FAD-bd_FR_type"/>
</dbReference>
<dbReference type="OrthoDB" id="5179582at2"/>
<keyword evidence="3" id="KW-0411">Iron-sulfur</keyword>
<dbReference type="Pfam" id="PF00175">
    <property type="entry name" value="NAD_binding_1"/>
    <property type="match status" value="1"/>
</dbReference>
<protein>
    <submittedName>
        <fullName evidence="5">Oxidoreductase</fullName>
    </submittedName>
</protein>
<dbReference type="EMBL" id="LZSX01000088">
    <property type="protein sequence ID" value="OBB80330.1"/>
    <property type="molecule type" value="Genomic_DNA"/>
</dbReference>
<organism evidence="5 6">
    <name type="scientific">Mycobacterium colombiense</name>
    <dbReference type="NCBI Taxonomy" id="339268"/>
    <lineage>
        <taxon>Bacteria</taxon>
        <taxon>Bacillati</taxon>
        <taxon>Actinomycetota</taxon>
        <taxon>Actinomycetes</taxon>
        <taxon>Mycobacteriales</taxon>
        <taxon>Mycobacteriaceae</taxon>
        <taxon>Mycobacterium</taxon>
        <taxon>Mycobacterium avium complex (MAC)</taxon>
    </lineage>
</organism>
<dbReference type="GO" id="GO:0016491">
    <property type="term" value="F:oxidoreductase activity"/>
    <property type="evidence" value="ECO:0007669"/>
    <property type="project" value="InterPro"/>
</dbReference>
<dbReference type="PRINTS" id="PR00410">
    <property type="entry name" value="PHEHYDRXLASE"/>
</dbReference>
<feature type="domain" description="FAD-binding FR-type" evidence="4">
    <location>
        <begin position="14"/>
        <end position="114"/>
    </location>
</feature>
<dbReference type="AlphaFoldDB" id="A0A1A0VAP9"/>
<keyword evidence="2" id="KW-0479">Metal-binding</keyword>
<dbReference type="InterPro" id="IPR001433">
    <property type="entry name" value="OxRdtase_FAD/NAD-bd"/>
</dbReference>
<dbReference type="GO" id="GO:0051537">
    <property type="term" value="F:2 iron, 2 sulfur cluster binding"/>
    <property type="evidence" value="ECO:0007669"/>
    <property type="project" value="UniProtKB-KW"/>
</dbReference>
<dbReference type="PROSITE" id="PS51384">
    <property type="entry name" value="FAD_FR"/>
    <property type="match status" value="1"/>
</dbReference>
<dbReference type="CDD" id="cd06217">
    <property type="entry name" value="FNR_iron_sulfur_binding_3"/>
    <property type="match status" value="1"/>
</dbReference>
<dbReference type="Gene3D" id="2.40.30.10">
    <property type="entry name" value="Translation factors"/>
    <property type="match status" value="1"/>
</dbReference>
<evidence type="ECO:0000256" key="3">
    <source>
        <dbReference type="ARBA" id="ARBA00023014"/>
    </source>
</evidence>
<dbReference type="SUPFAM" id="SSF52343">
    <property type="entry name" value="Ferredoxin reductase-like, C-terminal NADP-linked domain"/>
    <property type="match status" value="1"/>
</dbReference>
<accession>A0A1A0VAP9</accession>
<evidence type="ECO:0000256" key="2">
    <source>
        <dbReference type="ARBA" id="ARBA00022714"/>
    </source>
</evidence>
<proteinExistence type="predicted"/>
<dbReference type="PANTHER" id="PTHR47354:SF5">
    <property type="entry name" value="PROTEIN RFBI"/>
    <property type="match status" value="1"/>
</dbReference>
<comment type="cofactor">
    <cofactor evidence="1">
        <name>FAD</name>
        <dbReference type="ChEBI" id="CHEBI:57692"/>
    </cofactor>
</comment>
<evidence type="ECO:0000313" key="6">
    <source>
        <dbReference type="Proteomes" id="UP000091914"/>
    </source>
</evidence>
<dbReference type="InterPro" id="IPR050415">
    <property type="entry name" value="MRET"/>
</dbReference>
<dbReference type="Pfam" id="PF00970">
    <property type="entry name" value="FAD_binding_6"/>
    <property type="match status" value="1"/>
</dbReference>
<dbReference type="Gene3D" id="3.40.50.80">
    <property type="entry name" value="Nucleotide-binding domain of ferredoxin-NADP reductase (FNR) module"/>
    <property type="match status" value="1"/>
</dbReference>
<dbReference type="InterPro" id="IPR017938">
    <property type="entry name" value="Riboflavin_synthase-like_b-brl"/>
</dbReference>
<dbReference type="SUPFAM" id="SSF63380">
    <property type="entry name" value="Riboflavin synthase domain-like"/>
    <property type="match status" value="1"/>
</dbReference>
<keyword evidence="2" id="KW-0408">Iron</keyword>
<evidence type="ECO:0000259" key="4">
    <source>
        <dbReference type="PROSITE" id="PS51384"/>
    </source>
</evidence>
<reference evidence="5 6" key="1">
    <citation type="submission" date="2016-06" db="EMBL/GenBank/DDBJ databases">
        <authorList>
            <person name="Kjaerup R.B."/>
            <person name="Dalgaard T.S."/>
            <person name="Juul-Madsen H.R."/>
        </authorList>
    </citation>
    <scope>NUCLEOTIDE SEQUENCE [LARGE SCALE GENOMIC DNA]</scope>
    <source>
        <strain evidence="5 6">852002-51834_SCH5396731</strain>
    </source>
</reference>
<keyword evidence="2" id="KW-0001">2Fe-2S</keyword>
<evidence type="ECO:0000256" key="1">
    <source>
        <dbReference type="ARBA" id="ARBA00001974"/>
    </source>
</evidence>
<dbReference type="InterPro" id="IPR008333">
    <property type="entry name" value="Cbr1-like_FAD-bd_dom"/>
</dbReference>
<sequence>MPGIDDGCDMEPKLRWRVARVVDSEPETESAQTIGLNVPGWGGHLAGQHIDLKLTAEDGYSAQRSYSLGRPVDGERIELTVQRTDDGEVSPYLVGLAAGDEIELRGPIGGWFVWRPDEEARVLLVGGGSGIVPLMAMLRQRIVAGSADFRLVYSVRSPADVYYAQELGELERECGWLQVALVYTRAAASQTARPPGRVGSSDLAPTGWIPDRRTRVYVCGPTGFVESVTAKLIEQGHQPSAIRTERFGPSN</sequence>
<comment type="caution">
    <text evidence="5">The sequence shown here is derived from an EMBL/GenBank/DDBJ whole genome shotgun (WGS) entry which is preliminary data.</text>
</comment>
<dbReference type="Proteomes" id="UP000091914">
    <property type="component" value="Unassembled WGS sequence"/>
</dbReference>
<dbReference type="PANTHER" id="PTHR47354">
    <property type="entry name" value="NADH OXIDOREDUCTASE HCR"/>
    <property type="match status" value="1"/>
</dbReference>